<dbReference type="Proteomes" id="UP001215598">
    <property type="component" value="Unassembled WGS sequence"/>
</dbReference>
<comment type="caution">
    <text evidence="2">The sequence shown here is derived from an EMBL/GenBank/DDBJ whole genome shotgun (WGS) entry which is preliminary data.</text>
</comment>
<reference evidence="2" key="1">
    <citation type="submission" date="2023-03" db="EMBL/GenBank/DDBJ databases">
        <title>Massive genome expansion in bonnet fungi (Mycena s.s.) driven by repeated elements and novel gene families across ecological guilds.</title>
        <authorList>
            <consortium name="Lawrence Berkeley National Laboratory"/>
            <person name="Harder C.B."/>
            <person name="Miyauchi S."/>
            <person name="Viragh M."/>
            <person name="Kuo A."/>
            <person name="Thoen E."/>
            <person name="Andreopoulos B."/>
            <person name="Lu D."/>
            <person name="Skrede I."/>
            <person name="Drula E."/>
            <person name="Henrissat B."/>
            <person name="Morin E."/>
            <person name="Kohler A."/>
            <person name="Barry K."/>
            <person name="LaButti K."/>
            <person name="Morin E."/>
            <person name="Salamov A."/>
            <person name="Lipzen A."/>
            <person name="Mereny Z."/>
            <person name="Hegedus B."/>
            <person name="Baldrian P."/>
            <person name="Stursova M."/>
            <person name="Weitz H."/>
            <person name="Taylor A."/>
            <person name="Grigoriev I.V."/>
            <person name="Nagy L.G."/>
            <person name="Martin F."/>
            <person name="Kauserud H."/>
        </authorList>
    </citation>
    <scope>NUCLEOTIDE SEQUENCE</scope>
    <source>
        <strain evidence="2">CBHHK182m</strain>
    </source>
</reference>
<name>A0AAD7IZD1_9AGAR</name>
<keyword evidence="3" id="KW-1185">Reference proteome</keyword>
<feature type="region of interest" description="Disordered" evidence="1">
    <location>
        <begin position="1"/>
        <end position="68"/>
    </location>
</feature>
<evidence type="ECO:0000313" key="3">
    <source>
        <dbReference type="Proteomes" id="UP001215598"/>
    </source>
</evidence>
<feature type="region of interest" description="Disordered" evidence="1">
    <location>
        <begin position="1103"/>
        <end position="1204"/>
    </location>
</feature>
<protein>
    <submittedName>
        <fullName evidence="2">Uncharacterized protein</fullName>
    </submittedName>
</protein>
<dbReference type="AlphaFoldDB" id="A0AAD7IZD1"/>
<feature type="compositionally biased region" description="Acidic residues" evidence="1">
    <location>
        <begin position="1173"/>
        <end position="1191"/>
    </location>
</feature>
<evidence type="ECO:0000256" key="1">
    <source>
        <dbReference type="SAM" id="MobiDB-lite"/>
    </source>
</evidence>
<dbReference type="PANTHER" id="PTHR31912">
    <property type="entry name" value="IP13529P"/>
    <property type="match status" value="1"/>
</dbReference>
<feature type="compositionally biased region" description="Low complexity" evidence="1">
    <location>
        <begin position="51"/>
        <end position="62"/>
    </location>
</feature>
<feature type="compositionally biased region" description="Basic and acidic residues" evidence="1">
    <location>
        <begin position="1"/>
        <end position="40"/>
    </location>
</feature>
<dbReference type="EMBL" id="JARKIB010000054">
    <property type="protein sequence ID" value="KAJ7753776.1"/>
    <property type="molecule type" value="Genomic_DNA"/>
</dbReference>
<gene>
    <name evidence="2" type="ORF">B0H16DRAFT_1833928</name>
</gene>
<dbReference type="PANTHER" id="PTHR31912:SF34">
    <property type="entry name" value="NOTOCHORD-RELATED PROTEIN"/>
    <property type="match status" value="1"/>
</dbReference>
<accession>A0AAD7IZD1</accession>
<organism evidence="2 3">
    <name type="scientific">Mycena metata</name>
    <dbReference type="NCBI Taxonomy" id="1033252"/>
    <lineage>
        <taxon>Eukaryota</taxon>
        <taxon>Fungi</taxon>
        <taxon>Dikarya</taxon>
        <taxon>Basidiomycota</taxon>
        <taxon>Agaricomycotina</taxon>
        <taxon>Agaricomycetes</taxon>
        <taxon>Agaricomycetidae</taxon>
        <taxon>Agaricales</taxon>
        <taxon>Marasmiineae</taxon>
        <taxon>Mycenaceae</taxon>
        <taxon>Mycena</taxon>
    </lineage>
</organism>
<feature type="compositionally biased region" description="Basic residues" evidence="1">
    <location>
        <begin position="1133"/>
        <end position="1145"/>
    </location>
</feature>
<evidence type="ECO:0000313" key="2">
    <source>
        <dbReference type="EMBL" id="KAJ7753776.1"/>
    </source>
</evidence>
<proteinExistence type="predicted"/>
<sequence>MEPRSGPKHLASEEHRKAVELAEDSRHRREDAQKEREAETAARNLRNSKFAAAPSVRGPAAAMGTSRGQPGLQEVEMWADFAANGAEFDAGGDTDAAAPIERWRDEARTFGILNPDKAVRDLGLGADDEVQMGGEDAEEDFLAELMATVGLDEPEPDQIAGHQNPASDSEWFPYPSRTMFLLDTLDNLPRLRISSSMMRVFLWVLKESGCKNVPSFDSLRRFQKKLRAEVGIPSIPCKSPFGNIFFMNDPRAIVAQDWSNPTTRKLIHVYPEIPEDGIIREIWHAQKWRKSMDLDFLSPMFAAGLSHHYVNEISRLKNGKFIIPIRWVKFRQRIYCDAYSITFNEKNEATIVDSETSLVCCDDLTDNYLALRDGNKIPTWSEETMAAGHPTRMPNLKREIAGGDPLYTSFVDYFGDDVSGNRTKSWNKHWNAYFTHRNLPRKLLQQEFHVHFVSTSPDASISEQFREFKSAVEETHSDPVRVEDENGSTTRFCIHVNAGPSDNPMQSEIVGHIGGKGNHFCRKCEVGGTQKEKAADEGYHALFEPGIPRTKEKIITELKKQVKLACAGVASKVKESQTQTGVKDIYTQHWIEDLIARFKELKQGEPTRTDADIQEELVQWALDNEDQIYSGFLTMKGFDPTKDTPVEILHTILLGIVKYIWHITHTTWTPTQKKTYSTRLQATATDGLSIHAIRANYIMQYAGSLIGRQLKTIAQTNVFHLHDIVSEEKFSAWKAAGELSALLWFPEIRNLAEYRADLKVAVANVLDIFSAIDPSKIITKIKYHLLTHIDDDAVGFGPLVGVATEIYECFNAIFRYCSILSNHLAPSRDIAAQLGDQEALKHRLTGGRWSCGENTGWKCAGSGVRQFLVAHPVLQKLLGWTDGKDLRPGAFKLAQLKRGHKERTQLALKATTASRALNFGDFDSESLWKSCISVVSESLDECLIGSWVFAKPDALNGDIKSGRISEVLVDNTGRVVAVLERFQVLSTRDEKFGMPVLVRRDGETTFSIVPAESLMFKFNAQHDCFTAKCTATGQRLRIQERVDSDTMENFIEHNPLDRFIINSHAFHNAHLLRATLPRELLAPIPLFDDRKGKHDELAAQLREKRAQPKGKRKRIAAGATDDEDEPPGPEKPAKRRKPTKKKKKLVAPPPVFVGLVAGRPKRVVTRSAKAIAADDDEEEDEDEEDSELDDGEPYKDSDNNYSSD</sequence>